<dbReference type="Pfam" id="PF01594">
    <property type="entry name" value="AI-2E_transport"/>
    <property type="match status" value="1"/>
</dbReference>
<feature type="transmembrane region" description="Helical" evidence="6">
    <location>
        <begin position="219"/>
        <end position="237"/>
    </location>
</feature>
<reference evidence="7" key="1">
    <citation type="submission" date="2022-07" db="EMBL/GenBank/DDBJ databases">
        <title>Parvularcula maris sp. nov., an algicidal bacterium isolated from seawater.</title>
        <authorList>
            <person name="Li F."/>
        </authorList>
    </citation>
    <scope>NUCLEOTIDE SEQUENCE</scope>
    <source>
        <strain evidence="7">BGMRC 0090</strain>
    </source>
</reference>
<protein>
    <submittedName>
        <fullName evidence="7">AI-2E family transporter</fullName>
    </submittedName>
</protein>
<feature type="transmembrane region" description="Helical" evidence="6">
    <location>
        <begin position="72"/>
        <end position="94"/>
    </location>
</feature>
<feature type="transmembrane region" description="Helical" evidence="6">
    <location>
        <begin position="156"/>
        <end position="177"/>
    </location>
</feature>
<evidence type="ECO:0000313" key="8">
    <source>
        <dbReference type="Proteomes" id="UP001142610"/>
    </source>
</evidence>
<evidence type="ECO:0000256" key="1">
    <source>
        <dbReference type="ARBA" id="ARBA00004141"/>
    </source>
</evidence>
<keyword evidence="5 6" id="KW-0472">Membrane</keyword>
<feature type="transmembrane region" description="Helical" evidence="6">
    <location>
        <begin position="41"/>
        <end position="60"/>
    </location>
</feature>
<dbReference type="Proteomes" id="UP001142610">
    <property type="component" value="Unassembled WGS sequence"/>
</dbReference>
<dbReference type="RefSeq" id="WP_256617878.1">
    <property type="nucleotide sequence ID" value="NZ_JANIBC010000001.1"/>
</dbReference>
<sequence>MTTPLTRDARRPRRSLASFFFGVAIFVLIGFILWIGQGVLIPLVIAAFLSFLIVTVKRGIDRAPGVGKRLPEAVSFALSFGVIVLIMFLLAAIIRNNIEAVVAAAPSYSARLIEIWRELTSFTGSLPFGADIQAGLANLENNLVEMIGGYAGDVATIARGVVGGLITVLLYTVFILAERGRVLNKIVKIAGPHGAEHVVSEVIEDIQVLVRTYISVKTLTSLTVAAISFVIMALLEIDFAGFWALLIFALNFIPVIGSIIAVLLPTFLALVQPGGGLGLFILTGVLLTAAEQLVGTLIEPRMMGRSLNLSPLVILISLAAWGSLWGIAGAFLCVPMTVALMIILAQFESTRPVAVLLSDNGEVEPLKRGEPGKTKAGGKALKA</sequence>
<evidence type="ECO:0000256" key="3">
    <source>
        <dbReference type="ARBA" id="ARBA00022692"/>
    </source>
</evidence>
<dbReference type="EMBL" id="JANIBC010000001">
    <property type="protein sequence ID" value="MCQ8184072.1"/>
    <property type="molecule type" value="Genomic_DNA"/>
</dbReference>
<feature type="transmembrane region" description="Helical" evidence="6">
    <location>
        <begin position="243"/>
        <end position="270"/>
    </location>
</feature>
<dbReference type="GO" id="GO:0055085">
    <property type="term" value="P:transmembrane transport"/>
    <property type="evidence" value="ECO:0007669"/>
    <property type="project" value="TreeGrafter"/>
</dbReference>
<keyword evidence="8" id="KW-1185">Reference proteome</keyword>
<proteinExistence type="inferred from homology"/>
<comment type="similarity">
    <text evidence="2">Belongs to the autoinducer-2 exporter (AI-2E) (TC 2.A.86) family.</text>
</comment>
<dbReference type="PANTHER" id="PTHR21716">
    <property type="entry name" value="TRANSMEMBRANE PROTEIN"/>
    <property type="match status" value="1"/>
</dbReference>
<gene>
    <name evidence="7" type="ORF">NOG11_01600</name>
</gene>
<comment type="subcellular location">
    <subcellularLocation>
        <location evidence="1">Membrane</location>
        <topology evidence="1">Multi-pass membrane protein</topology>
    </subcellularLocation>
</comment>
<dbReference type="GO" id="GO:0016020">
    <property type="term" value="C:membrane"/>
    <property type="evidence" value="ECO:0007669"/>
    <property type="project" value="UniProtKB-SubCell"/>
</dbReference>
<feature type="transmembrane region" description="Helical" evidence="6">
    <location>
        <begin position="318"/>
        <end position="344"/>
    </location>
</feature>
<evidence type="ECO:0000313" key="7">
    <source>
        <dbReference type="EMBL" id="MCQ8184072.1"/>
    </source>
</evidence>
<feature type="transmembrane region" description="Helical" evidence="6">
    <location>
        <begin position="277"/>
        <end position="298"/>
    </location>
</feature>
<organism evidence="7 8">
    <name type="scientific">Parvularcula maris</name>
    <dbReference type="NCBI Taxonomy" id="2965077"/>
    <lineage>
        <taxon>Bacteria</taxon>
        <taxon>Pseudomonadati</taxon>
        <taxon>Pseudomonadota</taxon>
        <taxon>Alphaproteobacteria</taxon>
        <taxon>Parvularculales</taxon>
        <taxon>Parvularculaceae</taxon>
        <taxon>Parvularcula</taxon>
    </lineage>
</organism>
<dbReference type="InterPro" id="IPR002549">
    <property type="entry name" value="AI-2E-like"/>
</dbReference>
<keyword evidence="4 6" id="KW-1133">Transmembrane helix</keyword>
<evidence type="ECO:0000256" key="4">
    <source>
        <dbReference type="ARBA" id="ARBA00022989"/>
    </source>
</evidence>
<keyword evidence="3 6" id="KW-0812">Transmembrane</keyword>
<dbReference type="PANTHER" id="PTHR21716:SF64">
    <property type="entry name" value="AI-2 TRANSPORT PROTEIN TQSA"/>
    <property type="match status" value="1"/>
</dbReference>
<evidence type="ECO:0000256" key="6">
    <source>
        <dbReference type="SAM" id="Phobius"/>
    </source>
</evidence>
<evidence type="ECO:0000256" key="2">
    <source>
        <dbReference type="ARBA" id="ARBA00009773"/>
    </source>
</evidence>
<dbReference type="AlphaFoldDB" id="A0A9X2L8E4"/>
<comment type="caution">
    <text evidence="7">The sequence shown here is derived from an EMBL/GenBank/DDBJ whole genome shotgun (WGS) entry which is preliminary data.</text>
</comment>
<name>A0A9X2L8E4_9PROT</name>
<feature type="transmembrane region" description="Helical" evidence="6">
    <location>
        <begin position="16"/>
        <end position="35"/>
    </location>
</feature>
<accession>A0A9X2L8E4</accession>
<evidence type="ECO:0000256" key="5">
    <source>
        <dbReference type="ARBA" id="ARBA00023136"/>
    </source>
</evidence>